<proteinExistence type="predicted"/>
<evidence type="ECO:0000313" key="3">
    <source>
        <dbReference type="Proteomes" id="UP001159427"/>
    </source>
</evidence>
<keyword evidence="3" id="KW-1185">Reference proteome</keyword>
<organism evidence="2 3">
    <name type="scientific">Porites evermanni</name>
    <dbReference type="NCBI Taxonomy" id="104178"/>
    <lineage>
        <taxon>Eukaryota</taxon>
        <taxon>Metazoa</taxon>
        <taxon>Cnidaria</taxon>
        <taxon>Anthozoa</taxon>
        <taxon>Hexacorallia</taxon>
        <taxon>Scleractinia</taxon>
        <taxon>Fungiina</taxon>
        <taxon>Poritidae</taxon>
        <taxon>Porites</taxon>
    </lineage>
</organism>
<reference evidence="2 3" key="1">
    <citation type="submission" date="2022-05" db="EMBL/GenBank/DDBJ databases">
        <authorList>
            <consortium name="Genoscope - CEA"/>
            <person name="William W."/>
        </authorList>
    </citation>
    <scope>NUCLEOTIDE SEQUENCE [LARGE SCALE GENOMIC DNA]</scope>
</reference>
<dbReference type="PROSITE" id="PS51886">
    <property type="entry name" value="TLDC"/>
    <property type="match status" value="1"/>
</dbReference>
<accession>A0ABN8SS90</accession>
<comment type="caution">
    <text evidence="2">The sequence shown here is derived from an EMBL/GenBank/DDBJ whole genome shotgun (WGS) entry which is preliminary data.</text>
</comment>
<feature type="domain" description="TLDc" evidence="1">
    <location>
        <begin position="7"/>
        <end position="198"/>
    </location>
</feature>
<protein>
    <recommendedName>
        <fullName evidence="1">TLDc domain-containing protein</fullName>
    </recommendedName>
</protein>
<dbReference type="Proteomes" id="UP001159427">
    <property type="component" value="Unassembled WGS sequence"/>
</dbReference>
<dbReference type="EMBL" id="CALNXI010003238">
    <property type="protein sequence ID" value="CAH3192628.1"/>
    <property type="molecule type" value="Genomic_DNA"/>
</dbReference>
<gene>
    <name evidence="2" type="ORF">PEVE_00024240</name>
</gene>
<evidence type="ECO:0000259" key="1">
    <source>
        <dbReference type="PROSITE" id="PS51886"/>
    </source>
</evidence>
<feature type="non-terminal residue" evidence="2">
    <location>
        <position position="1"/>
    </location>
</feature>
<dbReference type="Pfam" id="PF07534">
    <property type="entry name" value="TLD"/>
    <property type="match status" value="1"/>
</dbReference>
<dbReference type="InterPro" id="IPR006571">
    <property type="entry name" value="TLDc_dom"/>
</dbReference>
<evidence type="ECO:0000313" key="2">
    <source>
        <dbReference type="EMBL" id="CAH3192628.1"/>
    </source>
</evidence>
<sequence length="198" mass="21822">GGFNAPTILGNGSRYLENLASFLEPVINSSVRSRFVSCWHAKEDGWAASTFHSNCDDKGPTVTIIQVRSFIFGGYSDVTWKSPVPGLCQFGNSSKAFIYSLTNNNGSGHAVYNPVKLRVKSGKDHEAVYRCHLNGPIFGWLDIAISNNSASNNDSHTYCDWSYPLPPGYSLSRSNCAFYAGSFRFTPTDIEVFYETTT</sequence>
<name>A0ABN8SS90_9CNID</name>